<dbReference type="PANTHER" id="PTHR13767:SF2">
    <property type="entry name" value="PSEUDOURIDYLATE SYNTHASE TRUB1"/>
    <property type="match status" value="1"/>
</dbReference>
<sequence>MSFAPVKEMEGVLLVDKPQGLTSHDVVYRLRRKLSMKKIGHAGTLDPMATGVLIMLIGKATRISQYLMSVDKAYEGEATFGVVTDSQDAEGEVLTTVPVPPLTEAQVREVMKGFLGDQYQIPPMHSAIKVDGVPLYKMARKGEEIEREPRFIRVMAFELLTFTPPKLTFRLLCTKGTYVRTVAHDLGQKLGCGAHLSALRRTASGKFGIAQCLTLDEIEALPLPEIEKRLIPVYEAAPRVAQ</sequence>
<dbReference type="GO" id="GO:0160148">
    <property type="term" value="F:tRNA pseudouridine(55) synthase activity"/>
    <property type="evidence" value="ECO:0007669"/>
    <property type="project" value="UniProtKB-EC"/>
</dbReference>
<dbReference type="EMBL" id="SDHX01000002">
    <property type="protein sequence ID" value="RXK52823.1"/>
    <property type="molecule type" value="Genomic_DNA"/>
</dbReference>
<name>A0A4Q1C3H9_9BACT</name>
<dbReference type="Pfam" id="PF01509">
    <property type="entry name" value="TruB_N"/>
    <property type="match status" value="1"/>
</dbReference>
<feature type="domain" description="tRNA pseudouridylate synthase B C-terminal" evidence="7">
    <location>
        <begin position="180"/>
        <end position="220"/>
    </location>
</feature>
<comment type="catalytic activity">
    <reaction evidence="1 5">
        <text>uridine(55) in tRNA = pseudouridine(55) in tRNA</text>
        <dbReference type="Rhea" id="RHEA:42532"/>
        <dbReference type="Rhea" id="RHEA-COMP:10101"/>
        <dbReference type="Rhea" id="RHEA-COMP:10102"/>
        <dbReference type="ChEBI" id="CHEBI:65314"/>
        <dbReference type="ChEBI" id="CHEBI:65315"/>
        <dbReference type="EC" id="5.4.99.25"/>
    </reaction>
</comment>
<dbReference type="GO" id="GO:0031119">
    <property type="term" value="P:tRNA pseudouridine synthesis"/>
    <property type="evidence" value="ECO:0007669"/>
    <property type="project" value="UniProtKB-UniRule"/>
</dbReference>
<dbReference type="InterPro" id="IPR032819">
    <property type="entry name" value="TruB_C"/>
</dbReference>
<evidence type="ECO:0000259" key="6">
    <source>
        <dbReference type="Pfam" id="PF01509"/>
    </source>
</evidence>
<organism evidence="8 9">
    <name type="scientific">Oleiharenicola lentus</name>
    <dbReference type="NCBI Taxonomy" id="2508720"/>
    <lineage>
        <taxon>Bacteria</taxon>
        <taxon>Pseudomonadati</taxon>
        <taxon>Verrucomicrobiota</taxon>
        <taxon>Opitutia</taxon>
        <taxon>Opitutales</taxon>
        <taxon>Opitutaceae</taxon>
        <taxon>Oleiharenicola</taxon>
    </lineage>
</organism>
<comment type="caution">
    <text evidence="8">The sequence shown here is derived from an EMBL/GenBank/DDBJ whole genome shotgun (WGS) entry which is preliminary data.</text>
</comment>
<keyword evidence="3 5" id="KW-0819">tRNA processing</keyword>
<dbReference type="InterPro" id="IPR020103">
    <property type="entry name" value="PsdUridine_synth_cat_dom_sf"/>
</dbReference>
<dbReference type="EC" id="5.4.99.25" evidence="5"/>
<dbReference type="InterPro" id="IPR014780">
    <property type="entry name" value="tRNA_psdUridine_synth_TruB"/>
</dbReference>
<dbReference type="NCBIfam" id="TIGR00431">
    <property type="entry name" value="TruB"/>
    <property type="match status" value="1"/>
</dbReference>
<evidence type="ECO:0000313" key="9">
    <source>
        <dbReference type="Proteomes" id="UP000290218"/>
    </source>
</evidence>
<dbReference type="FunFam" id="3.30.2350.10:FF:000011">
    <property type="entry name" value="tRNA pseudouridine synthase B"/>
    <property type="match status" value="1"/>
</dbReference>
<dbReference type="GO" id="GO:1990481">
    <property type="term" value="P:mRNA pseudouridine synthesis"/>
    <property type="evidence" value="ECO:0007669"/>
    <property type="project" value="TreeGrafter"/>
</dbReference>
<protein>
    <recommendedName>
        <fullName evidence="5">tRNA pseudouridine synthase B</fullName>
        <ecNumber evidence="5">5.4.99.25</ecNumber>
    </recommendedName>
    <alternativeName>
        <fullName evidence="5">tRNA pseudouridine(55) synthase</fullName>
        <shortName evidence="5">Psi55 synthase</shortName>
    </alternativeName>
    <alternativeName>
        <fullName evidence="5">tRNA pseudouridylate synthase</fullName>
    </alternativeName>
    <alternativeName>
        <fullName evidence="5">tRNA-uridine isomerase</fullName>
    </alternativeName>
</protein>
<dbReference type="Gene3D" id="3.30.2350.10">
    <property type="entry name" value="Pseudouridine synthase"/>
    <property type="match status" value="1"/>
</dbReference>
<dbReference type="GO" id="GO:0003723">
    <property type="term" value="F:RNA binding"/>
    <property type="evidence" value="ECO:0007669"/>
    <property type="project" value="InterPro"/>
</dbReference>
<dbReference type="AlphaFoldDB" id="A0A4Q1C3H9"/>
<evidence type="ECO:0000313" key="8">
    <source>
        <dbReference type="EMBL" id="RXK52823.1"/>
    </source>
</evidence>
<keyword evidence="4 5" id="KW-0413">Isomerase</keyword>
<comment type="similarity">
    <text evidence="2 5">Belongs to the pseudouridine synthase TruB family. Type 1 subfamily.</text>
</comment>
<proteinExistence type="inferred from homology"/>
<dbReference type="Proteomes" id="UP000290218">
    <property type="component" value="Unassembled WGS sequence"/>
</dbReference>
<dbReference type="InterPro" id="IPR002501">
    <property type="entry name" value="PsdUridine_synth_N"/>
</dbReference>
<evidence type="ECO:0000256" key="4">
    <source>
        <dbReference type="ARBA" id="ARBA00023235"/>
    </source>
</evidence>
<evidence type="ECO:0000256" key="1">
    <source>
        <dbReference type="ARBA" id="ARBA00000385"/>
    </source>
</evidence>
<gene>
    <name evidence="5 8" type="primary">truB</name>
    <name evidence="8" type="ORF">ESB00_13990</name>
</gene>
<evidence type="ECO:0000256" key="5">
    <source>
        <dbReference type="HAMAP-Rule" id="MF_01080"/>
    </source>
</evidence>
<dbReference type="RefSeq" id="WP_129048413.1">
    <property type="nucleotide sequence ID" value="NZ_SDHX01000002.1"/>
</dbReference>
<reference evidence="8 9" key="1">
    <citation type="submission" date="2019-01" db="EMBL/GenBank/DDBJ databases">
        <title>Lacunisphaera sp. strain TWA-58.</title>
        <authorList>
            <person name="Chen W.-M."/>
        </authorList>
    </citation>
    <scope>NUCLEOTIDE SEQUENCE [LARGE SCALE GENOMIC DNA]</scope>
    <source>
        <strain evidence="8 9">TWA-58</strain>
    </source>
</reference>
<comment type="function">
    <text evidence="5">Responsible for synthesis of pseudouridine from uracil-55 in the psi GC loop of transfer RNAs.</text>
</comment>
<keyword evidence="9" id="KW-1185">Reference proteome</keyword>
<dbReference type="PANTHER" id="PTHR13767">
    <property type="entry name" value="TRNA-PSEUDOURIDINE SYNTHASE"/>
    <property type="match status" value="1"/>
</dbReference>
<dbReference type="CDD" id="cd02573">
    <property type="entry name" value="PseudoU_synth_EcTruB"/>
    <property type="match status" value="1"/>
</dbReference>
<evidence type="ECO:0000256" key="3">
    <source>
        <dbReference type="ARBA" id="ARBA00022694"/>
    </source>
</evidence>
<evidence type="ECO:0000259" key="7">
    <source>
        <dbReference type="Pfam" id="PF16198"/>
    </source>
</evidence>
<accession>A0A4Q1C3H9</accession>
<evidence type="ECO:0000256" key="2">
    <source>
        <dbReference type="ARBA" id="ARBA00005642"/>
    </source>
</evidence>
<dbReference type="Pfam" id="PF16198">
    <property type="entry name" value="TruB_C_2"/>
    <property type="match status" value="1"/>
</dbReference>
<feature type="active site" description="Nucleophile" evidence="5">
    <location>
        <position position="46"/>
    </location>
</feature>
<dbReference type="OrthoDB" id="9802309at2"/>
<dbReference type="HAMAP" id="MF_01080">
    <property type="entry name" value="TruB_bact"/>
    <property type="match status" value="1"/>
</dbReference>
<feature type="domain" description="Pseudouridine synthase II N-terminal" evidence="6">
    <location>
        <begin position="31"/>
        <end position="179"/>
    </location>
</feature>
<dbReference type="SUPFAM" id="SSF55120">
    <property type="entry name" value="Pseudouridine synthase"/>
    <property type="match status" value="1"/>
</dbReference>